<dbReference type="EMBL" id="QNRE01000012">
    <property type="protein sequence ID" value="RBO87009.1"/>
    <property type="molecule type" value="Genomic_DNA"/>
</dbReference>
<gene>
    <name evidence="1" type="ORF">DFR74_112186</name>
</gene>
<proteinExistence type="predicted"/>
<dbReference type="Proteomes" id="UP000252586">
    <property type="component" value="Unassembled WGS sequence"/>
</dbReference>
<keyword evidence="2" id="KW-1185">Reference proteome</keyword>
<comment type="caution">
    <text evidence="1">The sequence shown here is derived from an EMBL/GenBank/DDBJ whole genome shotgun (WGS) entry which is preliminary data.</text>
</comment>
<dbReference type="RefSeq" id="WP_067504920.1">
    <property type="nucleotide sequence ID" value="NZ_QNRE01000012.1"/>
</dbReference>
<evidence type="ECO:0000313" key="2">
    <source>
        <dbReference type="Proteomes" id="UP000252586"/>
    </source>
</evidence>
<evidence type="ECO:0000313" key="1">
    <source>
        <dbReference type="EMBL" id="RBO87009.1"/>
    </source>
</evidence>
<accession>A0A366DBX4</accession>
<sequence length="426" mass="42904">MGISSRGAPIQRIYRDGTRYTRAYLGGQLIWSDTAMGQIGARAAKLTLAMPVPRVTPGFGAPAAGFAVQAHAPVVRSHATVQAPRASVQFAARTPDTPRVAPAPVATMVWEMLPPSFVDAEVVSAPAMIVAVMMPPPIVGIAVAPPAIEIDSEALLPTVSASSAIEVPLIAVAVEMAVPAHQIATYAPAAELTTAALVPEVFAASEITVPAATAGATVHVPVVGIAVTPPVVAVTAEAQVPAVTAASSSTPPAVAVAAQAHTPVMHADAGVAAPVMTVSVQAHTPVVSAIQFEPSGMTKNGTQLLGTSYAQIPNWVADTANYPGSTVVAHALVSNGGKSNATVAASIPVNNSQFASVNGRLRLMRNGSLLFEGANIAIPAVGSGTLTVTATGVTVADDDAITVEGMAAMASSLTVQTGASTWVRIT</sequence>
<dbReference type="AlphaFoldDB" id="A0A366DBX4"/>
<reference evidence="1 2" key="1">
    <citation type="submission" date="2018-06" db="EMBL/GenBank/DDBJ databases">
        <title>Genomic Encyclopedia of Type Strains, Phase IV (KMG-IV): sequencing the most valuable type-strain genomes for metagenomic binning, comparative biology and taxonomic classification.</title>
        <authorList>
            <person name="Goeker M."/>
        </authorList>
    </citation>
    <scope>NUCLEOTIDE SEQUENCE [LARGE SCALE GENOMIC DNA]</scope>
    <source>
        <strain evidence="1 2">DSM 44599</strain>
    </source>
</reference>
<dbReference type="STRING" id="1210090.GCA_001613185_01326"/>
<name>A0A366DBX4_9NOCA</name>
<organism evidence="1 2">
    <name type="scientific">Nocardia puris</name>
    <dbReference type="NCBI Taxonomy" id="208602"/>
    <lineage>
        <taxon>Bacteria</taxon>
        <taxon>Bacillati</taxon>
        <taxon>Actinomycetota</taxon>
        <taxon>Actinomycetes</taxon>
        <taxon>Mycobacteriales</taxon>
        <taxon>Nocardiaceae</taxon>
        <taxon>Nocardia</taxon>
    </lineage>
</organism>
<dbReference type="OrthoDB" id="4561258at2"/>
<protein>
    <submittedName>
        <fullName evidence="1">Uncharacterized protein</fullName>
    </submittedName>
</protein>